<feature type="short sequence motif" description="GXSXG" evidence="2">
    <location>
        <begin position="433"/>
        <end position="437"/>
    </location>
</feature>
<dbReference type="PROSITE" id="PS51635">
    <property type="entry name" value="PNPLA"/>
    <property type="match status" value="1"/>
</dbReference>
<dbReference type="GO" id="GO:0016042">
    <property type="term" value="P:lipid catabolic process"/>
    <property type="evidence" value="ECO:0007669"/>
    <property type="project" value="UniProtKB-UniRule"/>
</dbReference>
<evidence type="ECO:0000313" key="6">
    <source>
        <dbReference type="Proteomes" id="UP000215289"/>
    </source>
</evidence>
<dbReference type="PANTHER" id="PTHR24185:SF8">
    <property type="entry name" value="PNPLA DOMAIN-CONTAINING PROTEIN"/>
    <property type="match status" value="1"/>
</dbReference>
<dbReference type="OrthoDB" id="194358at2759"/>
<keyword evidence="6" id="KW-1185">Reference proteome</keyword>
<keyword evidence="2" id="KW-0442">Lipid degradation</keyword>
<dbReference type="PANTHER" id="PTHR24185">
    <property type="entry name" value="CALCIUM-INDEPENDENT PHOSPHOLIPASE A2-GAMMA"/>
    <property type="match status" value="1"/>
</dbReference>
<dbReference type="CDD" id="cd07199">
    <property type="entry name" value="Pat17_PNPLA8_PNPLA9_like"/>
    <property type="match status" value="1"/>
</dbReference>
<feature type="coiled-coil region" evidence="3">
    <location>
        <begin position="851"/>
        <end position="913"/>
    </location>
</feature>
<keyword evidence="2" id="KW-0378">Hydrolase</keyword>
<dbReference type="GO" id="GO:0019369">
    <property type="term" value="P:arachidonate metabolic process"/>
    <property type="evidence" value="ECO:0007669"/>
    <property type="project" value="TreeGrafter"/>
</dbReference>
<dbReference type="Gene3D" id="3.40.1090.10">
    <property type="entry name" value="Cytosolic phospholipase A2 catalytic domain"/>
    <property type="match status" value="1"/>
</dbReference>
<gene>
    <name evidence="5" type="ORF">CFD26_106266</name>
</gene>
<dbReference type="InterPro" id="IPR016035">
    <property type="entry name" value="Acyl_Trfase/lysoPLipase"/>
</dbReference>
<feature type="active site" description="Nucleophile" evidence="2">
    <location>
        <position position="435"/>
    </location>
</feature>
<feature type="domain" description="PNPLA" evidence="4">
    <location>
        <begin position="395"/>
        <end position="624"/>
    </location>
</feature>
<dbReference type="InterPro" id="IPR002641">
    <property type="entry name" value="PNPLA_dom"/>
</dbReference>
<accession>A0A3R7LZ20</accession>
<evidence type="ECO:0000256" key="1">
    <source>
        <dbReference type="ARBA" id="ARBA00023098"/>
    </source>
</evidence>
<dbReference type="GO" id="GO:0047499">
    <property type="term" value="F:calcium-independent phospholipase A2 activity"/>
    <property type="evidence" value="ECO:0007669"/>
    <property type="project" value="TreeGrafter"/>
</dbReference>
<evidence type="ECO:0000313" key="5">
    <source>
        <dbReference type="EMBL" id="RLL97565.1"/>
    </source>
</evidence>
<evidence type="ECO:0000256" key="3">
    <source>
        <dbReference type="SAM" id="Coils"/>
    </source>
</evidence>
<dbReference type="AlphaFoldDB" id="A0A3R7LZ20"/>
<comment type="caution">
    <text evidence="5">The sequence shown here is derived from an EMBL/GenBank/DDBJ whole genome shotgun (WGS) entry which is preliminary data.</text>
</comment>
<dbReference type="GO" id="GO:0046486">
    <property type="term" value="P:glycerolipid metabolic process"/>
    <property type="evidence" value="ECO:0007669"/>
    <property type="project" value="UniProtKB-ARBA"/>
</dbReference>
<keyword evidence="1 2" id="KW-0443">Lipid metabolism</keyword>
<keyword evidence="3" id="KW-0175">Coiled coil</keyword>
<feature type="active site" description="Proton acceptor" evidence="2">
    <location>
        <position position="611"/>
    </location>
</feature>
<evidence type="ECO:0000256" key="2">
    <source>
        <dbReference type="PROSITE-ProRule" id="PRU01161"/>
    </source>
</evidence>
<sequence>MRPREEVGWLDIGLGKDMRFTLRDNGRLAHILDSVIEQENKSPALCAFLGGDAKDNALKHIFPQNNIRRHRSRSSIGLRYDVRSVQSASPVIIADGDPQLSPRPTVSDISGTDHSIMWEANSSRMVLWAIWARLIFLFADTVCIFADDFPELSDVVDFLAGCMDMRSASTLPLPIRPRVIVVLSEDANDTLGTALQKDRFYSRLQEGHTGLFTDTFSSINLIHCGEKHLSEKARYERLRTLLFGQLKDMQAVRHDHGALFASSHWKGFFQIAVRHTANELHQPFDFIKATRADYPIPPTTSACIAHYCQATELAGFQFEEIAPTIASALVMDHYVPGMLFEVPERLAMPNKIYPCLSSLPLSPSAARVGLRSHNLRSLRPLVIDVLPPTMNPTVLAIDGGGVRGVIPLEFLVLMQEHLGPSCPLQDLVELAVGTSSGGLSTLGLFKMKWKPRKCSDMFDRVARRIFHERRESAISRMFRMVFKTELPLAILPRWVLWLLYDGCYDSGTFDLALKDVFGDDHRIFGAFNRQSTAISGTRFGVVATSIGKDTHSCVFGNFNSAHGSTDSCEFEIVRPLNPHHEPLVWEAARATAAAPFFFPTADIRDIGSFQDGGLRDNFAAGIARRLVRQIWPSRKRPARLLSIGTGAVLQPSAETPHFRHVFRDSFVRRGFDAWMASMDTDLKWMEMFSQLDEADKSDYFRFNVHLREIPNAIDSVEAMDDYRNLVILQAGSGALAREAAIAFLISRLYFVVDAIPETGDLPLSCRGTVRWEAIGVVVKPSEVRLKFGEEQAQYAWKFNNKSLVPLFDKHLSKHSVGAYKQLHREAGKGFYAVDPKDIPKDTPQPDITEQVLRLETERADLALRLAEAEQRIVALEATRVQHEEVISTQKNIIQEAQASVNFYEQDIQKWMLKVDIYEKSTIQCSHALQQTISYLQGVQIDIPTTYG</sequence>
<evidence type="ECO:0000259" key="4">
    <source>
        <dbReference type="PROSITE" id="PS51635"/>
    </source>
</evidence>
<feature type="short sequence motif" description="DGA/G" evidence="2">
    <location>
        <begin position="611"/>
        <end position="613"/>
    </location>
</feature>
<name>A0A3R7LZ20_9EURO</name>
<protein>
    <recommendedName>
        <fullName evidence="4">PNPLA domain-containing protein</fullName>
    </recommendedName>
</protein>
<dbReference type="STRING" id="1245748.A0A3R7LZ20"/>
<reference evidence="5 6" key="1">
    <citation type="submission" date="2018-08" db="EMBL/GenBank/DDBJ databases">
        <title>Draft genome sequences of two Aspergillus turcosus clinical strains isolated from bronchoalveolar lavage fluid: one azole-susceptible and the other azole-resistant.</title>
        <authorList>
            <person name="Parent-Michaud M."/>
            <person name="Dufresne P.J."/>
            <person name="Fournier E."/>
            <person name="Martineau C."/>
            <person name="Moreira S."/>
            <person name="Perkins V."/>
            <person name="De Repentigny L."/>
            <person name="Dufresne S.F."/>
        </authorList>
    </citation>
    <scope>NUCLEOTIDE SEQUENCE [LARGE SCALE GENOMIC DNA]</scope>
    <source>
        <strain evidence="5">HMR AF 1038</strain>
    </source>
</reference>
<dbReference type="Pfam" id="PF01734">
    <property type="entry name" value="Patatin"/>
    <property type="match status" value="1"/>
</dbReference>
<dbReference type="EMBL" id="NIDN02000074">
    <property type="protein sequence ID" value="RLL97565.1"/>
    <property type="molecule type" value="Genomic_DNA"/>
</dbReference>
<organism evidence="5 6">
    <name type="scientific">Aspergillus turcosus</name>
    <dbReference type="NCBI Taxonomy" id="1245748"/>
    <lineage>
        <taxon>Eukaryota</taxon>
        <taxon>Fungi</taxon>
        <taxon>Dikarya</taxon>
        <taxon>Ascomycota</taxon>
        <taxon>Pezizomycotina</taxon>
        <taxon>Eurotiomycetes</taxon>
        <taxon>Eurotiomycetidae</taxon>
        <taxon>Eurotiales</taxon>
        <taxon>Aspergillaceae</taxon>
        <taxon>Aspergillus</taxon>
        <taxon>Aspergillus subgen. Fumigati</taxon>
    </lineage>
</organism>
<dbReference type="SUPFAM" id="SSF52151">
    <property type="entry name" value="FabD/lysophospholipase-like"/>
    <property type="match status" value="1"/>
</dbReference>
<proteinExistence type="predicted"/>
<feature type="short sequence motif" description="GXGXXG" evidence="2">
    <location>
        <begin position="399"/>
        <end position="404"/>
    </location>
</feature>
<dbReference type="GO" id="GO:0016020">
    <property type="term" value="C:membrane"/>
    <property type="evidence" value="ECO:0007669"/>
    <property type="project" value="TreeGrafter"/>
</dbReference>
<dbReference type="Proteomes" id="UP000215289">
    <property type="component" value="Unassembled WGS sequence"/>
</dbReference>